<evidence type="ECO:0000313" key="2">
    <source>
        <dbReference type="Proteomes" id="UP001341840"/>
    </source>
</evidence>
<evidence type="ECO:0000313" key="1">
    <source>
        <dbReference type="EMBL" id="MED6154402.1"/>
    </source>
</evidence>
<dbReference type="Proteomes" id="UP001341840">
    <property type="component" value="Unassembled WGS sequence"/>
</dbReference>
<comment type="caution">
    <text evidence="1">The sequence shown here is derived from an EMBL/GenBank/DDBJ whole genome shotgun (WGS) entry which is preliminary data.</text>
</comment>
<organism evidence="1 2">
    <name type="scientific">Stylosanthes scabra</name>
    <dbReference type="NCBI Taxonomy" id="79078"/>
    <lineage>
        <taxon>Eukaryota</taxon>
        <taxon>Viridiplantae</taxon>
        <taxon>Streptophyta</taxon>
        <taxon>Embryophyta</taxon>
        <taxon>Tracheophyta</taxon>
        <taxon>Spermatophyta</taxon>
        <taxon>Magnoliopsida</taxon>
        <taxon>eudicotyledons</taxon>
        <taxon>Gunneridae</taxon>
        <taxon>Pentapetalae</taxon>
        <taxon>rosids</taxon>
        <taxon>fabids</taxon>
        <taxon>Fabales</taxon>
        <taxon>Fabaceae</taxon>
        <taxon>Papilionoideae</taxon>
        <taxon>50 kb inversion clade</taxon>
        <taxon>dalbergioids sensu lato</taxon>
        <taxon>Dalbergieae</taxon>
        <taxon>Pterocarpus clade</taxon>
        <taxon>Stylosanthes</taxon>
    </lineage>
</organism>
<dbReference type="EMBL" id="JASCZI010098257">
    <property type="protein sequence ID" value="MED6154402.1"/>
    <property type="molecule type" value="Genomic_DNA"/>
</dbReference>
<reference evidence="1 2" key="1">
    <citation type="journal article" date="2023" name="Plants (Basel)">
        <title>Bridging the Gap: Combining Genomics and Transcriptomics Approaches to Understand Stylosanthes scabra, an Orphan Legume from the Brazilian Caatinga.</title>
        <authorList>
            <person name="Ferreira-Neto J.R.C."/>
            <person name="da Silva M.D."/>
            <person name="Binneck E."/>
            <person name="de Melo N.F."/>
            <person name="da Silva R.H."/>
            <person name="de Melo A.L.T.M."/>
            <person name="Pandolfi V."/>
            <person name="Bustamante F.O."/>
            <person name="Brasileiro-Vidal A.C."/>
            <person name="Benko-Iseppon A.M."/>
        </authorList>
    </citation>
    <scope>NUCLEOTIDE SEQUENCE [LARGE SCALE GENOMIC DNA]</scope>
    <source>
        <tissue evidence="1">Leaves</tissue>
    </source>
</reference>
<proteinExistence type="predicted"/>
<sequence>MGTGIGTLEIATSIEEAVWDSTSEDGTAGVGAGHGMGTSGGGALCRIGIGGASMEGTSTACSSFNRNCPFLNGKLVPSKITFLVISILPSFVRHFDYTP</sequence>
<accession>A0ABU6TZU5</accession>
<keyword evidence="2" id="KW-1185">Reference proteome</keyword>
<name>A0ABU6TZU5_9FABA</name>
<feature type="non-terminal residue" evidence="1">
    <location>
        <position position="99"/>
    </location>
</feature>
<gene>
    <name evidence="1" type="ORF">PIB30_112052</name>
</gene>
<protein>
    <submittedName>
        <fullName evidence="1">Uncharacterized protein</fullName>
    </submittedName>
</protein>